<gene>
    <name evidence="2" type="ORF">CSW37_02360</name>
</gene>
<evidence type="ECO:0000313" key="2">
    <source>
        <dbReference type="EMBL" id="RTH39326.1"/>
    </source>
</evidence>
<dbReference type="AlphaFoldDB" id="A0A430SH65"/>
<evidence type="ECO:0008006" key="4">
    <source>
        <dbReference type="Google" id="ProtNLM"/>
    </source>
</evidence>
<protein>
    <recommendedName>
        <fullName evidence="4">DUF3558 domain-containing protein</fullName>
    </recommendedName>
</protein>
<feature type="signal peptide" evidence="1">
    <location>
        <begin position="1"/>
        <end position="19"/>
    </location>
</feature>
<proteinExistence type="predicted"/>
<name>A0A430SH65_THESC</name>
<comment type="caution">
    <text evidence="2">The sequence shown here is derived from an EMBL/GenBank/DDBJ whole genome shotgun (WGS) entry which is preliminary data.</text>
</comment>
<organism evidence="2 3">
    <name type="scientific">Thermus scotoductus</name>
    <dbReference type="NCBI Taxonomy" id="37636"/>
    <lineage>
        <taxon>Bacteria</taxon>
        <taxon>Thermotogati</taxon>
        <taxon>Deinococcota</taxon>
        <taxon>Deinococci</taxon>
        <taxon>Thermales</taxon>
        <taxon>Thermaceae</taxon>
        <taxon>Thermus</taxon>
    </lineage>
</organism>
<evidence type="ECO:0000313" key="3">
    <source>
        <dbReference type="Proteomes" id="UP000288051"/>
    </source>
</evidence>
<reference evidence="2 3" key="1">
    <citation type="journal article" date="2019" name="Extremophiles">
        <title>Biogeography of thermophiles and predominance of Thermus scotoductus in domestic water heaters.</title>
        <authorList>
            <person name="Wilpiszeski R.L."/>
            <person name="Zhang Z."/>
            <person name="House C.H."/>
        </authorList>
    </citation>
    <scope>NUCLEOTIDE SEQUENCE [LARGE SCALE GENOMIC DNA]</scope>
    <source>
        <strain evidence="2 3">24_S24</strain>
    </source>
</reference>
<accession>A0A430SH65</accession>
<dbReference type="Proteomes" id="UP000288051">
    <property type="component" value="Unassembled WGS sequence"/>
</dbReference>
<dbReference type="RefSeq" id="WP_126208752.1">
    <property type="nucleotide sequence ID" value="NZ_PELZ01000050.1"/>
</dbReference>
<dbReference type="EMBL" id="PELZ01000050">
    <property type="protein sequence ID" value="RTH39326.1"/>
    <property type="molecule type" value="Genomic_DNA"/>
</dbReference>
<feature type="chain" id="PRO_5019583923" description="DUF3558 domain-containing protein" evidence="1">
    <location>
        <begin position="20"/>
        <end position="152"/>
    </location>
</feature>
<keyword evidence="1" id="KW-0732">Signal</keyword>
<evidence type="ECO:0000256" key="1">
    <source>
        <dbReference type="SAM" id="SignalP"/>
    </source>
</evidence>
<sequence length="152" mass="16775">MLAILVVALFSATAHWSHAAENGKGCDLVTKEEVEKITGERIDKVEVQSGYGNCLYHRNVNIFGQRVQAPLVTVGYTKSDVQARWNYWNSRPDKEVVHGLGDGAVWSPGDAFLVCRIKGGLLMISVWGSDEKTKKKRIAVSLAKIAVPRVRP</sequence>